<dbReference type="AlphaFoldDB" id="A0A1I2BEV5"/>
<keyword evidence="7" id="KW-1185">Reference proteome</keyword>
<dbReference type="SMART" id="SM00346">
    <property type="entry name" value="HTH_ICLR"/>
    <property type="match status" value="1"/>
</dbReference>
<dbReference type="InterPro" id="IPR005471">
    <property type="entry name" value="Tscrpt_reg_IclR_N"/>
</dbReference>
<evidence type="ECO:0000259" key="5">
    <source>
        <dbReference type="PROSITE" id="PS51078"/>
    </source>
</evidence>
<evidence type="ECO:0000256" key="2">
    <source>
        <dbReference type="ARBA" id="ARBA00023125"/>
    </source>
</evidence>
<dbReference type="STRING" id="930128.SAMN05192532_102268"/>
<organism evidence="6 7">
    <name type="scientific">Alteribacillus iranensis</name>
    <dbReference type="NCBI Taxonomy" id="930128"/>
    <lineage>
        <taxon>Bacteria</taxon>
        <taxon>Bacillati</taxon>
        <taxon>Bacillota</taxon>
        <taxon>Bacilli</taxon>
        <taxon>Bacillales</taxon>
        <taxon>Bacillaceae</taxon>
        <taxon>Alteribacillus</taxon>
    </lineage>
</organism>
<dbReference type="PROSITE" id="PS51077">
    <property type="entry name" value="HTH_ICLR"/>
    <property type="match status" value="1"/>
</dbReference>
<dbReference type="GO" id="GO:0003677">
    <property type="term" value="F:DNA binding"/>
    <property type="evidence" value="ECO:0007669"/>
    <property type="project" value="UniProtKB-KW"/>
</dbReference>
<dbReference type="RefSeq" id="WP_091658597.1">
    <property type="nucleotide sequence ID" value="NZ_FONT01000002.1"/>
</dbReference>
<dbReference type="SUPFAM" id="SSF55781">
    <property type="entry name" value="GAF domain-like"/>
    <property type="match status" value="1"/>
</dbReference>
<dbReference type="GO" id="GO:0003700">
    <property type="term" value="F:DNA-binding transcription factor activity"/>
    <property type="evidence" value="ECO:0007669"/>
    <property type="project" value="TreeGrafter"/>
</dbReference>
<keyword evidence="1" id="KW-0805">Transcription regulation</keyword>
<reference evidence="6 7" key="1">
    <citation type="submission" date="2016-10" db="EMBL/GenBank/DDBJ databases">
        <authorList>
            <person name="de Groot N.N."/>
        </authorList>
    </citation>
    <scope>NUCLEOTIDE SEQUENCE [LARGE SCALE GENOMIC DNA]</scope>
    <source>
        <strain evidence="6 7">DSM 23995</strain>
    </source>
</reference>
<evidence type="ECO:0000313" key="6">
    <source>
        <dbReference type="EMBL" id="SFE54732.1"/>
    </source>
</evidence>
<dbReference type="Gene3D" id="3.30.450.40">
    <property type="match status" value="1"/>
</dbReference>
<dbReference type="Pfam" id="PF09339">
    <property type="entry name" value="HTH_IclR"/>
    <property type="match status" value="1"/>
</dbReference>
<proteinExistence type="predicted"/>
<gene>
    <name evidence="6" type="ORF">SAMN05192532_102268</name>
</gene>
<evidence type="ECO:0000256" key="3">
    <source>
        <dbReference type="ARBA" id="ARBA00023163"/>
    </source>
</evidence>
<dbReference type="PANTHER" id="PTHR30136:SF24">
    <property type="entry name" value="HTH-TYPE TRANSCRIPTIONAL REPRESSOR ALLR"/>
    <property type="match status" value="1"/>
</dbReference>
<dbReference type="InterPro" id="IPR036388">
    <property type="entry name" value="WH-like_DNA-bd_sf"/>
</dbReference>
<keyword evidence="2 6" id="KW-0238">DNA-binding</keyword>
<evidence type="ECO:0000256" key="1">
    <source>
        <dbReference type="ARBA" id="ARBA00023015"/>
    </source>
</evidence>
<dbReference type="Proteomes" id="UP000199516">
    <property type="component" value="Unassembled WGS sequence"/>
</dbReference>
<dbReference type="GO" id="GO:0045892">
    <property type="term" value="P:negative regulation of DNA-templated transcription"/>
    <property type="evidence" value="ECO:0007669"/>
    <property type="project" value="TreeGrafter"/>
</dbReference>
<dbReference type="Gene3D" id="1.10.10.10">
    <property type="entry name" value="Winged helix-like DNA-binding domain superfamily/Winged helix DNA-binding domain"/>
    <property type="match status" value="1"/>
</dbReference>
<dbReference type="InterPro" id="IPR014757">
    <property type="entry name" value="Tscrpt_reg_IclR_C"/>
</dbReference>
<sequence>MSTASKGTVQSVERAIDLLYCFTLNDYELSINDFVERTNLNRTTVFRLLNSLKVKGLITRNEQSGLYRLGLPMIGMGQIVSENIDVRKEAFPVLKQLSKETGETVGLNIIQANRRVCVEKVDGSEDIRQFVRLGYPYSLVKGASGKTLLAFCSKAFIEHALREWEDLNNETIDRASYFEELDNIRSQKVAVSENDRVFGACSISAPIFDANKNLVAGVSLSGLSMKLTENLKEKYTELIRDAGKKISEAMGYEWE</sequence>
<feature type="domain" description="HTH iclR-type" evidence="4">
    <location>
        <begin position="9"/>
        <end position="71"/>
    </location>
</feature>
<evidence type="ECO:0000313" key="7">
    <source>
        <dbReference type="Proteomes" id="UP000199516"/>
    </source>
</evidence>
<dbReference type="SUPFAM" id="SSF46785">
    <property type="entry name" value="Winged helix' DNA-binding domain"/>
    <property type="match status" value="1"/>
</dbReference>
<dbReference type="EMBL" id="FONT01000002">
    <property type="protein sequence ID" value="SFE54732.1"/>
    <property type="molecule type" value="Genomic_DNA"/>
</dbReference>
<protein>
    <submittedName>
        <fullName evidence="6">DNA-binding transcriptional regulator, IclR family</fullName>
    </submittedName>
</protein>
<dbReference type="PROSITE" id="PS51078">
    <property type="entry name" value="ICLR_ED"/>
    <property type="match status" value="1"/>
</dbReference>
<dbReference type="Pfam" id="PF01614">
    <property type="entry name" value="IclR_C"/>
    <property type="match status" value="1"/>
</dbReference>
<feature type="domain" description="IclR-ED" evidence="5">
    <location>
        <begin position="72"/>
        <end position="252"/>
    </location>
</feature>
<evidence type="ECO:0000259" key="4">
    <source>
        <dbReference type="PROSITE" id="PS51077"/>
    </source>
</evidence>
<dbReference type="OrthoDB" id="9791752at2"/>
<dbReference type="InterPro" id="IPR050707">
    <property type="entry name" value="HTH_MetabolicPath_Reg"/>
</dbReference>
<keyword evidence="3" id="KW-0804">Transcription</keyword>
<name>A0A1I2BEV5_9BACI</name>
<dbReference type="PANTHER" id="PTHR30136">
    <property type="entry name" value="HELIX-TURN-HELIX TRANSCRIPTIONAL REGULATOR, ICLR FAMILY"/>
    <property type="match status" value="1"/>
</dbReference>
<dbReference type="InterPro" id="IPR029016">
    <property type="entry name" value="GAF-like_dom_sf"/>
</dbReference>
<dbReference type="InterPro" id="IPR036390">
    <property type="entry name" value="WH_DNA-bd_sf"/>
</dbReference>
<accession>A0A1I2BEV5</accession>